<gene>
    <name evidence="4" type="ORF">HKK74_15995</name>
</gene>
<evidence type="ECO:0000256" key="2">
    <source>
        <dbReference type="SAM" id="Phobius"/>
    </source>
</evidence>
<feature type="compositionally biased region" description="Pro residues" evidence="1">
    <location>
        <begin position="91"/>
        <end position="103"/>
    </location>
</feature>
<keyword evidence="5" id="KW-1185">Reference proteome</keyword>
<evidence type="ECO:0000256" key="3">
    <source>
        <dbReference type="SAM" id="SignalP"/>
    </source>
</evidence>
<keyword evidence="2" id="KW-0472">Membrane</keyword>
<name>A0ABR7LRF1_9ACTN</name>
<feature type="signal peptide" evidence="3">
    <location>
        <begin position="1"/>
        <end position="25"/>
    </location>
</feature>
<dbReference type="PRINTS" id="PR01217">
    <property type="entry name" value="PRICHEXTENSN"/>
</dbReference>
<feature type="compositionally biased region" description="Low complexity" evidence="1">
    <location>
        <begin position="104"/>
        <end position="137"/>
    </location>
</feature>
<reference evidence="4 5" key="1">
    <citation type="submission" date="2020-06" db="EMBL/GenBank/DDBJ databases">
        <title>Actinomadura xiongansis sp. nov., isolated from soil of Baiyangdian.</title>
        <authorList>
            <person name="Zhang X."/>
        </authorList>
    </citation>
    <scope>NUCLEOTIDE SEQUENCE [LARGE SCALE GENOMIC DNA]</scope>
    <source>
        <strain evidence="4 5">HBUM206468</strain>
    </source>
</reference>
<dbReference type="Proteomes" id="UP000805614">
    <property type="component" value="Unassembled WGS sequence"/>
</dbReference>
<protein>
    <submittedName>
        <fullName evidence="4">Uncharacterized protein</fullName>
    </submittedName>
</protein>
<comment type="caution">
    <text evidence="4">The sequence shown here is derived from an EMBL/GenBank/DDBJ whole genome shotgun (WGS) entry which is preliminary data.</text>
</comment>
<feature type="region of interest" description="Disordered" evidence="1">
    <location>
        <begin position="67"/>
        <end position="152"/>
    </location>
</feature>
<evidence type="ECO:0000313" key="5">
    <source>
        <dbReference type="Proteomes" id="UP000805614"/>
    </source>
</evidence>
<proteinExistence type="predicted"/>
<evidence type="ECO:0000313" key="4">
    <source>
        <dbReference type="EMBL" id="MBC6466993.1"/>
    </source>
</evidence>
<feature type="chain" id="PRO_5045714818" evidence="3">
    <location>
        <begin position="26"/>
        <end position="182"/>
    </location>
</feature>
<accession>A0ABR7LRF1</accession>
<keyword evidence="2" id="KW-1133">Transmembrane helix</keyword>
<keyword evidence="2" id="KW-0812">Transmembrane</keyword>
<evidence type="ECO:0000256" key="1">
    <source>
        <dbReference type="SAM" id="MobiDB-lite"/>
    </source>
</evidence>
<keyword evidence="3" id="KW-0732">Signal</keyword>
<dbReference type="EMBL" id="JABVEC010000010">
    <property type="protein sequence ID" value="MBC6466993.1"/>
    <property type="molecule type" value="Genomic_DNA"/>
</dbReference>
<feature type="transmembrane region" description="Helical" evidence="2">
    <location>
        <begin position="157"/>
        <end position="180"/>
    </location>
</feature>
<sequence length="182" mass="18509">MRAVRKAVLLTATASGLGVAAPALAGTTAHPTTAVAPAPVGGPVLGLCVDLDVRVLVRLRLVIGACRSADDPPKPDPPKPSPTRPPGSVTPRPPSPRPAPQVPAAPVATRPPSALPATPEPTPSATTRQPTPSSSTRAYREPSPRAMASPRRKRHPLGTIVVFVVLATVIASGAGLAFAARR</sequence>
<dbReference type="RefSeq" id="WP_187243988.1">
    <property type="nucleotide sequence ID" value="NZ_BAAAOK010000027.1"/>
</dbReference>
<feature type="compositionally biased region" description="Basic and acidic residues" evidence="1">
    <location>
        <begin position="68"/>
        <end position="77"/>
    </location>
</feature>
<organism evidence="4 5">
    <name type="scientific">Actinomadura alba</name>
    <dbReference type="NCBI Taxonomy" id="406431"/>
    <lineage>
        <taxon>Bacteria</taxon>
        <taxon>Bacillati</taxon>
        <taxon>Actinomycetota</taxon>
        <taxon>Actinomycetes</taxon>
        <taxon>Streptosporangiales</taxon>
        <taxon>Thermomonosporaceae</taxon>
        <taxon>Actinomadura</taxon>
    </lineage>
</organism>